<reference evidence="1 2" key="1">
    <citation type="submission" date="2018-08" db="EMBL/GenBank/DDBJ databases">
        <title>Comamonas testosteroni strain SWCO2.</title>
        <authorList>
            <person name="Jiang N."/>
            <person name="Zhang X.Z."/>
        </authorList>
    </citation>
    <scope>NUCLEOTIDE SEQUENCE [LARGE SCALE GENOMIC DNA]</scope>
    <source>
        <strain evidence="1 2">SWCO2</strain>
    </source>
</reference>
<keyword evidence="2" id="KW-1185">Reference proteome</keyword>
<protein>
    <submittedName>
        <fullName evidence="1">Uncharacterized protein</fullName>
    </submittedName>
</protein>
<name>A0A373FRR2_COMTE</name>
<comment type="caution">
    <text evidence="1">The sequence shown here is derived from an EMBL/GenBank/DDBJ whole genome shotgun (WGS) entry which is preliminary data.</text>
</comment>
<dbReference type="AlphaFoldDB" id="A0A373FRR2"/>
<dbReference type="Proteomes" id="UP000261948">
    <property type="component" value="Unassembled WGS sequence"/>
</dbReference>
<dbReference type="OrthoDB" id="6717630at2"/>
<organism evidence="1 2">
    <name type="scientific">Comamonas testosteroni</name>
    <name type="common">Pseudomonas testosteroni</name>
    <dbReference type="NCBI Taxonomy" id="285"/>
    <lineage>
        <taxon>Bacteria</taxon>
        <taxon>Pseudomonadati</taxon>
        <taxon>Pseudomonadota</taxon>
        <taxon>Betaproteobacteria</taxon>
        <taxon>Burkholderiales</taxon>
        <taxon>Comamonadaceae</taxon>
        <taxon>Comamonas</taxon>
    </lineage>
</organism>
<dbReference type="EMBL" id="QURR01000001">
    <property type="protein sequence ID" value="RGE46856.1"/>
    <property type="molecule type" value="Genomic_DNA"/>
</dbReference>
<proteinExistence type="predicted"/>
<evidence type="ECO:0000313" key="1">
    <source>
        <dbReference type="EMBL" id="RGE46856.1"/>
    </source>
</evidence>
<accession>A0A373FRR2</accession>
<sequence>MKDFSKLNDTEHMLQWLADQPYEEIFGEVQGMLAQQVPGSVLESFVVTSEPQWLTGARKSEDEEEKVILVRTGLAFEFELAVRGNGELHELSGVFSWAAGAMDEPENRHQRCWLDIGGTLDEFGASGSLKERVQSM</sequence>
<evidence type="ECO:0000313" key="2">
    <source>
        <dbReference type="Proteomes" id="UP000261948"/>
    </source>
</evidence>
<gene>
    <name evidence="1" type="ORF">DZC30_00075</name>
</gene>